<dbReference type="InterPro" id="IPR007321">
    <property type="entry name" value="Transposase_28"/>
</dbReference>
<dbReference type="OrthoDB" id="1436751at2759"/>
<organism evidence="2 3">
    <name type="scientific">Trifolium subterraneum</name>
    <name type="common">Subterranean clover</name>
    <dbReference type="NCBI Taxonomy" id="3900"/>
    <lineage>
        <taxon>Eukaryota</taxon>
        <taxon>Viridiplantae</taxon>
        <taxon>Streptophyta</taxon>
        <taxon>Embryophyta</taxon>
        <taxon>Tracheophyta</taxon>
        <taxon>Spermatophyta</taxon>
        <taxon>Magnoliopsida</taxon>
        <taxon>eudicotyledons</taxon>
        <taxon>Gunneridae</taxon>
        <taxon>Pentapetalae</taxon>
        <taxon>rosids</taxon>
        <taxon>fabids</taxon>
        <taxon>Fabales</taxon>
        <taxon>Fabaceae</taxon>
        <taxon>Papilionoideae</taxon>
        <taxon>50 kb inversion clade</taxon>
        <taxon>NPAAA clade</taxon>
        <taxon>Hologalegina</taxon>
        <taxon>IRL clade</taxon>
        <taxon>Trifolieae</taxon>
        <taxon>Trifolium</taxon>
    </lineage>
</organism>
<accession>A0A2Z6NK47</accession>
<sequence>MVILRDLSDAKDYPLEFPRVGSDWERQVHAHYTRADGTLNTSGYFAELFGFHVNSSDFESGSSDSESSGNGSDCVIISPSSFTTKNPNNRSLIVADSVATISTSMEISSRFTSREFVSTFRKVIKVSGSRDENRVLVDPVTEDEYVTTVNTQEPHYFYMYTHVLQTLNLWLPFTAFESQILKAMNVAPCQLHPNSWAFVKAFEIVCSNLDLVPTIGIFFCFFQVKNVSPHSLISVSSQPNRGRFNLFASDFKNYRTLLSVFAVGRVVRNLCSTSLGNPCSLSIGLQPPGS</sequence>
<dbReference type="PANTHER" id="PTHR31099">
    <property type="entry name" value="OS06G0165300 PROTEIN"/>
    <property type="match status" value="1"/>
</dbReference>
<dbReference type="AlphaFoldDB" id="A0A2Z6NK47"/>
<dbReference type="PANTHER" id="PTHR31099:SF28">
    <property type="entry name" value="F5J5.12"/>
    <property type="match status" value="1"/>
</dbReference>
<evidence type="ECO:0000259" key="1">
    <source>
        <dbReference type="Pfam" id="PF04195"/>
    </source>
</evidence>
<evidence type="ECO:0000313" key="2">
    <source>
        <dbReference type="EMBL" id="GAU42323.1"/>
    </source>
</evidence>
<keyword evidence="3" id="KW-1185">Reference proteome</keyword>
<gene>
    <name evidence="2" type="ORF">TSUD_25490</name>
</gene>
<protein>
    <recommendedName>
        <fullName evidence="1">Transposase (putative) gypsy type domain-containing protein</fullName>
    </recommendedName>
</protein>
<dbReference type="EMBL" id="DF973912">
    <property type="protein sequence ID" value="GAU42323.1"/>
    <property type="molecule type" value="Genomic_DNA"/>
</dbReference>
<proteinExistence type="predicted"/>
<reference evidence="3" key="1">
    <citation type="journal article" date="2017" name="Front. Plant Sci.">
        <title>Climate Clever Clovers: New Paradigm to Reduce the Environmental Footprint of Ruminants by Breeding Low Methanogenic Forages Utilizing Haplotype Variation.</title>
        <authorList>
            <person name="Kaur P."/>
            <person name="Appels R."/>
            <person name="Bayer P.E."/>
            <person name="Keeble-Gagnere G."/>
            <person name="Wang J."/>
            <person name="Hirakawa H."/>
            <person name="Shirasawa K."/>
            <person name="Vercoe P."/>
            <person name="Stefanova K."/>
            <person name="Durmic Z."/>
            <person name="Nichols P."/>
            <person name="Revell C."/>
            <person name="Isobe S.N."/>
            <person name="Edwards D."/>
            <person name="Erskine W."/>
        </authorList>
    </citation>
    <scope>NUCLEOTIDE SEQUENCE [LARGE SCALE GENOMIC DNA]</scope>
    <source>
        <strain evidence="3">cv. Daliak</strain>
    </source>
</reference>
<feature type="domain" description="Transposase (putative) gypsy type" evidence="1">
    <location>
        <begin position="169"/>
        <end position="225"/>
    </location>
</feature>
<evidence type="ECO:0000313" key="3">
    <source>
        <dbReference type="Proteomes" id="UP000242715"/>
    </source>
</evidence>
<dbReference type="Proteomes" id="UP000242715">
    <property type="component" value="Unassembled WGS sequence"/>
</dbReference>
<dbReference type="Pfam" id="PF04195">
    <property type="entry name" value="Transposase_28"/>
    <property type="match status" value="1"/>
</dbReference>
<name>A0A2Z6NK47_TRISU</name>